<organism evidence="1 2">
    <name type="scientific">Anabaena catenula FACHB-362</name>
    <dbReference type="NCBI Taxonomy" id="2692877"/>
    <lineage>
        <taxon>Bacteria</taxon>
        <taxon>Bacillati</taxon>
        <taxon>Cyanobacteriota</taxon>
        <taxon>Cyanophyceae</taxon>
        <taxon>Nostocales</taxon>
        <taxon>Nostocaceae</taxon>
        <taxon>Anabaena</taxon>
    </lineage>
</organism>
<proteinExistence type="predicted"/>
<accession>A0ABR8J7T7</accession>
<comment type="caution">
    <text evidence="1">The sequence shown here is derived from an EMBL/GenBank/DDBJ whole genome shotgun (WGS) entry which is preliminary data.</text>
</comment>
<keyword evidence="2" id="KW-1185">Reference proteome</keyword>
<reference evidence="1 2" key="1">
    <citation type="journal article" date="2020" name="ISME J.">
        <title>Comparative genomics reveals insights into cyanobacterial evolution and habitat adaptation.</title>
        <authorList>
            <person name="Chen M.Y."/>
            <person name="Teng W.K."/>
            <person name="Zhao L."/>
            <person name="Hu C.X."/>
            <person name="Zhou Y.K."/>
            <person name="Han B.P."/>
            <person name="Song L.R."/>
            <person name="Shu W.S."/>
        </authorList>
    </citation>
    <scope>NUCLEOTIDE SEQUENCE [LARGE SCALE GENOMIC DNA]</scope>
    <source>
        <strain evidence="1 2">FACHB-362</strain>
    </source>
</reference>
<gene>
    <name evidence="1" type="ORF">H6G68_22260</name>
</gene>
<name>A0ABR8J7T7_9NOST</name>
<dbReference type="EMBL" id="JACJTQ010000048">
    <property type="protein sequence ID" value="MBD2694433.1"/>
    <property type="molecule type" value="Genomic_DNA"/>
</dbReference>
<evidence type="ECO:0000313" key="2">
    <source>
        <dbReference type="Proteomes" id="UP000660381"/>
    </source>
</evidence>
<evidence type="ECO:0000313" key="1">
    <source>
        <dbReference type="EMBL" id="MBD2694433.1"/>
    </source>
</evidence>
<dbReference type="Proteomes" id="UP000660381">
    <property type="component" value="Unassembled WGS sequence"/>
</dbReference>
<evidence type="ECO:0008006" key="3">
    <source>
        <dbReference type="Google" id="ProtNLM"/>
    </source>
</evidence>
<dbReference type="RefSeq" id="WP_190908599.1">
    <property type="nucleotide sequence ID" value="NZ_JACJTQ010000048.1"/>
</dbReference>
<sequence>MAANTNIDKELKTLVPNEVVETSAGDVIVKPFKFTQFPRVLQILTEYSNAFLKKPKEEAQDQTIEKPEEEEPDVMRIALDLAAYNPEGVFELVKLSTGLNQEQLDILEGEEGFDILFKVVEVNLSFFVQKLTPKVLEVAASLTSVADGVSKLAN</sequence>
<protein>
    <recommendedName>
        <fullName evidence="3">Tail assembly chaperone</fullName>
    </recommendedName>
</protein>